<dbReference type="GO" id="GO:0005506">
    <property type="term" value="F:iron ion binding"/>
    <property type="evidence" value="ECO:0007669"/>
    <property type="project" value="InterPro"/>
</dbReference>
<gene>
    <name evidence="11" type="ORF">NEE01_18155</name>
</gene>
<dbReference type="InterPro" id="IPR024167">
    <property type="entry name" value="Cytochrome_c4-like"/>
</dbReference>
<dbReference type="PROSITE" id="PS51007">
    <property type="entry name" value="CYTC"/>
    <property type="match status" value="2"/>
</dbReference>
<evidence type="ECO:0000256" key="5">
    <source>
        <dbReference type="ARBA" id="ARBA00022764"/>
    </source>
</evidence>
<dbReference type="Proteomes" id="UP001165565">
    <property type="component" value="Unassembled WGS sequence"/>
</dbReference>
<dbReference type="AlphaFoldDB" id="A0AA42CVK7"/>
<keyword evidence="12" id="KW-1185">Reference proteome</keyword>
<feature type="binding site" description="axial binding residue" evidence="9">
    <location>
        <position position="59"/>
    </location>
    <ligand>
        <name>heme c</name>
        <dbReference type="ChEBI" id="CHEBI:61717"/>
        <label>1</label>
    </ligand>
    <ligandPart>
        <name>Fe</name>
        <dbReference type="ChEBI" id="CHEBI:18248"/>
    </ligandPart>
</feature>
<name>A0AA42CVK7_9SPHN</name>
<dbReference type="GO" id="GO:0009055">
    <property type="term" value="F:electron transfer activity"/>
    <property type="evidence" value="ECO:0007669"/>
    <property type="project" value="InterPro"/>
</dbReference>
<dbReference type="SUPFAM" id="SSF46626">
    <property type="entry name" value="Cytochrome c"/>
    <property type="match status" value="2"/>
</dbReference>
<dbReference type="Pfam" id="PF00034">
    <property type="entry name" value="Cytochrom_C"/>
    <property type="match status" value="2"/>
</dbReference>
<evidence type="ECO:0000256" key="2">
    <source>
        <dbReference type="ARBA" id="ARBA00022448"/>
    </source>
</evidence>
<dbReference type="PANTHER" id="PTHR33751">
    <property type="entry name" value="CBB3-TYPE CYTOCHROME C OXIDASE SUBUNIT FIXP"/>
    <property type="match status" value="1"/>
</dbReference>
<evidence type="ECO:0000256" key="3">
    <source>
        <dbReference type="ARBA" id="ARBA00022617"/>
    </source>
</evidence>
<accession>A0AA42CVK7</accession>
<feature type="binding site" description="covalent" evidence="8">
    <location>
        <position position="55"/>
    </location>
    <ligand>
        <name>heme c</name>
        <dbReference type="ChEBI" id="CHEBI:61717"/>
        <label>1</label>
    </ligand>
</feature>
<feature type="domain" description="Cytochrome c" evidence="10">
    <location>
        <begin position="41"/>
        <end position="121"/>
    </location>
</feature>
<keyword evidence="7 9" id="KW-0408">Iron</keyword>
<feature type="binding site" description="axial binding residue" evidence="9">
    <location>
        <position position="98"/>
    </location>
    <ligand>
        <name>heme c</name>
        <dbReference type="ChEBI" id="CHEBI:61717"/>
        <label>1</label>
    </ligand>
    <ligandPart>
        <name>Fe</name>
        <dbReference type="ChEBI" id="CHEBI:18248"/>
    </ligandPart>
</feature>
<evidence type="ECO:0000256" key="6">
    <source>
        <dbReference type="ARBA" id="ARBA00022982"/>
    </source>
</evidence>
<feature type="binding site" description="covalent" evidence="8">
    <location>
        <position position="58"/>
    </location>
    <ligand>
        <name>heme c</name>
        <dbReference type="ChEBI" id="CHEBI:61717"/>
        <label>1</label>
    </ligand>
</feature>
<evidence type="ECO:0000256" key="8">
    <source>
        <dbReference type="PIRSR" id="PIRSR000005-1"/>
    </source>
</evidence>
<keyword evidence="3 8" id="KW-0349">Heme</keyword>
<evidence type="ECO:0000313" key="11">
    <source>
        <dbReference type="EMBL" id="MCW6536706.1"/>
    </source>
</evidence>
<dbReference type="PANTHER" id="PTHR33751:SF9">
    <property type="entry name" value="CYTOCHROME C4"/>
    <property type="match status" value="1"/>
</dbReference>
<comment type="subcellular location">
    <subcellularLocation>
        <location evidence="1">Periplasm</location>
    </subcellularLocation>
</comment>
<dbReference type="GO" id="GO:0020037">
    <property type="term" value="F:heme binding"/>
    <property type="evidence" value="ECO:0007669"/>
    <property type="project" value="InterPro"/>
</dbReference>
<dbReference type="EMBL" id="JANFAV010000015">
    <property type="protein sequence ID" value="MCW6536706.1"/>
    <property type="molecule type" value="Genomic_DNA"/>
</dbReference>
<comment type="caution">
    <text evidence="11">The sequence shown here is derived from an EMBL/GenBank/DDBJ whole genome shotgun (WGS) entry which is preliminary data.</text>
</comment>
<proteinExistence type="predicted"/>
<feature type="domain" description="Cytochrome c" evidence="10">
    <location>
        <begin position="133"/>
        <end position="214"/>
    </location>
</feature>
<evidence type="ECO:0000259" key="10">
    <source>
        <dbReference type="PROSITE" id="PS51007"/>
    </source>
</evidence>
<dbReference type="InterPro" id="IPR009056">
    <property type="entry name" value="Cyt_c-like_dom"/>
</dbReference>
<evidence type="ECO:0000313" key="12">
    <source>
        <dbReference type="Proteomes" id="UP001165565"/>
    </source>
</evidence>
<organism evidence="11 12">
    <name type="scientific">Sphingomonas lycopersici</name>
    <dbReference type="NCBI Taxonomy" id="2951807"/>
    <lineage>
        <taxon>Bacteria</taxon>
        <taxon>Pseudomonadati</taxon>
        <taxon>Pseudomonadota</taxon>
        <taxon>Alphaproteobacteria</taxon>
        <taxon>Sphingomonadales</taxon>
        <taxon>Sphingomonadaceae</taxon>
        <taxon>Sphingomonas</taxon>
    </lineage>
</organism>
<evidence type="ECO:0000256" key="4">
    <source>
        <dbReference type="ARBA" id="ARBA00022723"/>
    </source>
</evidence>
<protein>
    <submittedName>
        <fullName evidence="11">C-type cytochrome</fullName>
    </submittedName>
</protein>
<keyword evidence="5" id="KW-0574">Periplasm</keyword>
<feature type="binding site" description="axial binding residue" evidence="9">
    <location>
        <position position="151"/>
    </location>
    <ligand>
        <name>heme c</name>
        <dbReference type="ChEBI" id="CHEBI:61717"/>
        <label>2</label>
    </ligand>
    <ligandPart>
        <name>Fe</name>
        <dbReference type="ChEBI" id="CHEBI:18248"/>
    </ligandPart>
</feature>
<feature type="binding site" description="covalent" evidence="8">
    <location>
        <position position="150"/>
    </location>
    <ligand>
        <name>heme c</name>
        <dbReference type="ChEBI" id="CHEBI:61717"/>
        <label>2</label>
    </ligand>
</feature>
<dbReference type="PIRSF" id="PIRSF000005">
    <property type="entry name" value="Cytochrome_c4"/>
    <property type="match status" value="1"/>
</dbReference>
<keyword evidence="4 9" id="KW-0479">Metal-binding</keyword>
<feature type="binding site" description="covalent" evidence="8">
    <location>
        <position position="147"/>
    </location>
    <ligand>
        <name>heme c</name>
        <dbReference type="ChEBI" id="CHEBI:61717"/>
        <label>2</label>
    </ligand>
</feature>
<dbReference type="RefSeq" id="WP_265270380.1">
    <property type="nucleotide sequence ID" value="NZ_JANFAV010000015.1"/>
</dbReference>
<evidence type="ECO:0000256" key="9">
    <source>
        <dbReference type="PIRSR" id="PIRSR000005-2"/>
    </source>
</evidence>
<dbReference type="GO" id="GO:0042597">
    <property type="term" value="C:periplasmic space"/>
    <property type="evidence" value="ECO:0007669"/>
    <property type="project" value="UniProtKB-SubCell"/>
</dbReference>
<evidence type="ECO:0000256" key="7">
    <source>
        <dbReference type="ARBA" id="ARBA00023004"/>
    </source>
</evidence>
<evidence type="ECO:0000256" key="1">
    <source>
        <dbReference type="ARBA" id="ARBA00004418"/>
    </source>
</evidence>
<keyword evidence="2" id="KW-0813">Transport</keyword>
<sequence>MKKYLLLGGLAVAALLLVIFGPTLLDLYRLQNYVSASAEAAQADAGSWPRTTEVCTTCHGVKGNSVNGNYPALAAQPAPYLAAQLQHFASGARVNPNMGPLAMTMKPAEVDALAAYFARQTALPNPYFKPDPQMSAKGEKLVEAGGCAACHGAQMMGQEQFPRLAGQGYEYLVRQLDAFAGGARTEATGTMQRLAAAASPDDRKAMAAYLANLPPSAK</sequence>
<comment type="PTM">
    <text evidence="8">Binds 2 heme c groups covalently per subunit.</text>
</comment>
<dbReference type="Gene3D" id="1.10.760.10">
    <property type="entry name" value="Cytochrome c-like domain"/>
    <property type="match status" value="2"/>
</dbReference>
<reference evidence="11" key="1">
    <citation type="submission" date="2022-06" db="EMBL/GenBank/DDBJ databases">
        <title>Sphingomonas sp. nov. isolated from rhizosphere soil of tomato.</title>
        <authorList>
            <person name="Dong H."/>
            <person name="Gao R."/>
        </authorList>
    </citation>
    <scope>NUCLEOTIDE SEQUENCE</scope>
    <source>
        <strain evidence="11">MMSM24</strain>
    </source>
</reference>
<keyword evidence="6" id="KW-0249">Electron transport</keyword>
<feature type="binding site" description="axial binding residue" evidence="9">
    <location>
        <position position="191"/>
    </location>
    <ligand>
        <name>heme c</name>
        <dbReference type="ChEBI" id="CHEBI:61717"/>
        <label>2</label>
    </ligand>
    <ligandPart>
        <name>Fe</name>
        <dbReference type="ChEBI" id="CHEBI:18248"/>
    </ligandPart>
</feature>
<dbReference type="InterPro" id="IPR050597">
    <property type="entry name" value="Cytochrome_c_Oxidase_Subunit"/>
</dbReference>
<dbReference type="InterPro" id="IPR036909">
    <property type="entry name" value="Cyt_c-like_dom_sf"/>
</dbReference>